<name>A0AAE1SQ23_9SOLA</name>
<dbReference type="AlphaFoldDB" id="A0AAE1SQ23"/>
<organism evidence="2 3">
    <name type="scientific">Anisodus tanguticus</name>
    <dbReference type="NCBI Taxonomy" id="243964"/>
    <lineage>
        <taxon>Eukaryota</taxon>
        <taxon>Viridiplantae</taxon>
        <taxon>Streptophyta</taxon>
        <taxon>Embryophyta</taxon>
        <taxon>Tracheophyta</taxon>
        <taxon>Spermatophyta</taxon>
        <taxon>Magnoliopsida</taxon>
        <taxon>eudicotyledons</taxon>
        <taxon>Gunneridae</taxon>
        <taxon>Pentapetalae</taxon>
        <taxon>asterids</taxon>
        <taxon>lamiids</taxon>
        <taxon>Solanales</taxon>
        <taxon>Solanaceae</taxon>
        <taxon>Solanoideae</taxon>
        <taxon>Hyoscyameae</taxon>
        <taxon>Anisodus</taxon>
    </lineage>
</organism>
<comment type="caution">
    <text evidence="2">The sequence shown here is derived from an EMBL/GenBank/DDBJ whole genome shotgun (WGS) entry which is preliminary data.</text>
</comment>
<evidence type="ECO:0000259" key="1">
    <source>
        <dbReference type="PROSITE" id="PS50848"/>
    </source>
</evidence>
<feature type="domain" description="START" evidence="1">
    <location>
        <begin position="1"/>
        <end position="88"/>
    </location>
</feature>
<sequence>MAHMQEPLWFPSMENGTDLLNEEEYFRIFPRGIGPKPIGFKTEATRESAVVIMNHVNLVEILMDVNHWSSMFSGVVSRASTIDVLSTGVAGNYNGAMQVILAEIQAPPPPHKFQLENATLRGIASTEHGLLWTSHWTIYGTAQLLGAEKGPLDALSKRCQMDILRLKSGYL</sequence>
<dbReference type="GO" id="GO:0008289">
    <property type="term" value="F:lipid binding"/>
    <property type="evidence" value="ECO:0007669"/>
    <property type="project" value="InterPro"/>
</dbReference>
<keyword evidence="3" id="KW-1185">Reference proteome</keyword>
<dbReference type="GO" id="GO:0003677">
    <property type="term" value="F:DNA binding"/>
    <property type="evidence" value="ECO:0007669"/>
    <property type="project" value="UniProtKB-KW"/>
</dbReference>
<dbReference type="Proteomes" id="UP001291623">
    <property type="component" value="Unassembled WGS sequence"/>
</dbReference>
<dbReference type="InterPro" id="IPR042160">
    <property type="entry name" value="HD-Zip_IV"/>
</dbReference>
<protein>
    <recommendedName>
        <fullName evidence="1">START domain-containing protein</fullName>
    </recommendedName>
</protein>
<dbReference type="Pfam" id="PF01852">
    <property type="entry name" value="START"/>
    <property type="match status" value="1"/>
</dbReference>
<dbReference type="PANTHER" id="PTHR45654:SF93">
    <property type="entry name" value="HOMEOBOX-LEUCINE ZIPPER PROTEIN HDG2-RELATED"/>
    <property type="match status" value="1"/>
</dbReference>
<dbReference type="PROSITE" id="PS50848">
    <property type="entry name" value="START"/>
    <property type="match status" value="1"/>
</dbReference>
<reference evidence="2" key="1">
    <citation type="submission" date="2023-12" db="EMBL/GenBank/DDBJ databases">
        <title>Genome assembly of Anisodus tanguticus.</title>
        <authorList>
            <person name="Wang Y.-J."/>
        </authorList>
    </citation>
    <scope>NUCLEOTIDE SEQUENCE</scope>
    <source>
        <strain evidence="2">KB-2021</strain>
        <tissue evidence="2">Leaf</tissue>
    </source>
</reference>
<gene>
    <name evidence="2" type="ORF">RND71_004717</name>
</gene>
<dbReference type="PANTHER" id="PTHR45654">
    <property type="entry name" value="HOMEOBOX-LEUCINE ZIPPER PROTEIN MERISTEM L1"/>
    <property type="match status" value="1"/>
</dbReference>
<dbReference type="EMBL" id="JAVYJV010000003">
    <property type="protein sequence ID" value="KAK4374040.1"/>
    <property type="molecule type" value="Genomic_DNA"/>
</dbReference>
<evidence type="ECO:0000313" key="3">
    <source>
        <dbReference type="Proteomes" id="UP001291623"/>
    </source>
</evidence>
<dbReference type="InterPro" id="IPR002913">
    <property type="entry name" value="START_lipid-bd_dom"/>
</dbReference>
<proteinExistence type="predicted"/>
<accession>A0AAE1SQ23</accession>
<evidence type="ECO:0000313" key="2">
    <source>
        <dbReference type="EMBL" id="KAK4374040.1"/>
    </source>
</evidence>